<dbReference type="Gene3D" id="3.40.50.720">
    <property type="entry name" value="NAD(P)-binding Rossmann-like Domain"/>
    <property type="match status" value="1"/>
</dbReference>
<keyword evidence="1" id="KW-0560">Oxidoreductase</keyword>
<evidence type="ECO:0000259" key="3">
    <source>
        <dbReference type="Pfam" id="PF22725"/>
    </source>
</evidence>
<keyword evidence="5" id="KW-1185">Reference proteome</keyword>
<evidence type="ECO:0000313" key="4">
    <source>
        <dbReference type="EMBL" id="SDD85272.1"/>
    </source>
</evidence>
<dbReference type="InterPro" id="IPR055170">
    <property type="entry name" value="GFO_IDH_MocA-like_dom"/>
</dbReference>
<protein>
    <submittedName>
        <fullName evidence="4">Predicted dehydrogenase</fullName>
    </submittedName>
</protein>
<dbReference type="SUPFAM" id="SSF55347">
    <property type="entry name" value="Glyceraldehyde-3-phosphate dehydrogenase-like, C-terminal domain"/>
    <property type="match status" value="1"/>
</dbReference>
<dbReference type="RefSeq" id="WP_091456804.1">
    <property type="nucleotide sequence ID" value="NZ_FMZZ01000020.1"/>
</dbReference>
<dbReference type="Proteomes" id="UP000199501">
    <property type="component" value="Unassembled WGS sequence"/>
</dbReference>
<dbReference type="PANTHER" id="PTHR43818">
    <property type="entry name" value="BCDNA.GH03377"/>
    <property type="match status" value="1"/>
</dbReference>
<organism evidence="4 5">
    <name type="scientific">Actinokineospora iranica</name>
    <dbReference type="NCBI Taxonomy" id="1271860"/>
    <lineage>
        <taxon>Bacteria</taxon>
        <taxon>Bacillati</taxon>
        <taxon>Actinomycetota</taxon>
        <taxon>Actinomycetes</taxon>
        <taxon>Pseudonocardiales</taxon>
        <taxon>Pseudonocardiaceae</taxon>
        <taxon>Actinokineospora</taxon>
    </lineage>
</organism>
<dbReference type="Pfam" id="PF22725">
    <property type="entry name" value="GFO_IDH_MocA_C3"/>
    <property type="match status" value="1"/>
</dbReference>
<evidence type="ECO:0000313" key="5">
    <source>
        <dbReference type="Proteomes" id="UP000199501"/>
    </source>
</evidence>
<dbReference type="Pfam" id="PF01408">
    <property type="entry name" value="GFO_IDH_MocA"/>
    <property type="match status" value="1"/>
</dbReference>
<dbReference type="STRING" id="1271860.SAMN05216174_12018"/>
<feature type="domain" description="GFO/IDH/MocA-like oxidoreductase" evidence="3">
    <location>
        <begin position="160"/>
        <end position="237"/>
    </location>
</feature>
<evidence type="ECO:0000259" key="2">
    <source>
        <dbReference type="Pfam" id="PF01408"/>
    </source>
</evidence>
<dbReference type="OrthoDB" id="3815872at2"/>
<dbReference type="InterPro" id="IPR000683">
    <property type="entry name" value="Gfo/Idh/MocA-like_OxRdtase_N"/>
</dbReference>
<sequence>MSGDVLRVGLVGAGPWARAVHAPGLASHPAFELAAVWARRQEAAAEVGAPVAADFDALLSTVDAVAFAVPPSVQAELAPLAARAGKHVLLEKPLATTVADARRVADAVDGAGVASIVVFIRRFAPETVAWLDDVRAAGAWSGGSARWLSGALLGGAYSGSPWRQEGGALTDIGPHVLDLLDAALGPITEVLSAHHADPDLWHLTLAHDTGATSTATLSMRLPMRPTVTDISVYGDNGYRELVGRATPPQTSYAALLDDFAKMVHSSQTEHPLNVHRGVRVQELLHAVQTTLR</sequence>
<accession>A0A1G6Y4R8</accession>
<dbReference type="AlphaFoldDB" id="A0A1G6Y4R8"/>
<dbReference type="SUPFAM" id="SSF51735">
    <property type="entry name" value="NAD(P)-binding Rossmann-fold domains"/>
    <property type="match status" value="1"/>
</dbReference>
<dbReference type="EMBL" id="FMZZ01000020">
    <property type="protein sequence ID" value="SDD85272.1"/>
    <property type="molecule type" value="Genomic_DNA"/>
</dbReference>
<dbReference type="GO" id="GO:0000166">
    <property type="term" value="F:nucleotide binding"/>
    <property type="evidence" value="ECO:0007669"/>
    <property type="project" value="InterPro"/>
</dbReference>
<gene>
    <name evidence="4" type="ORF">SAMN05216174_12018</name>
</gene>
<reference evidence="5" key="1">
    <citation type="submission" date="2016-10" db="EMBL/GenBank/DDBJ databases">
        <authorList>
            <person name="Varghese N."/>
            <person name="Submissions S."/>
        </authorList>
    </citation>
    <scope>NUCLEOTIDE SEQUENCE [LARGE SCALE GENOMIC DNA]</scope>
    <source>
        <strain evidence="5">IBRC-M 10403</strain>
    </source>
</reference>
<dbReference type="InterPro" id="IPR036291">
    <property type="entry name" value="NAD(P)-bd_dom_sf"/>
</dbReference>
<dbReference type="GO" id="GO:0016491">
    <property type="term" value="F:oxidoreductase activity"/>
    <property type="evidence" value="ECO:0007669"/>
    <property type="project" value="UniProtKB-KW"/>
</dbReference>
<name>A0A1G6Y4R8_9PSEU</name>
<evidence type="ECO:0000256" key="1">
    <source>
        <dbReference type="ARBA" id="ARBA00023002"/>
    </source>
</evidence>
<proteinExistence type="predicted"/>
<dbReference type="PANTHER" id="PTHR43818:SF11">
    <property type="entry name" value="BCDNA.GH03377"/>
    <property type="match status" value="1"/>
</dbReference>
<dbReference type="Gene3D" id="3.30.360.10">
    <property type="entry name" value="Dihydrodipicolinate Reductase, domain 2"/>
    <property type="match status" value="1"/>
</dbReference>
<feature type="domain" description="Gfo/Idh/MocA-like oxidoreductase N-terminal" evidence="2">
    <location>
        <begin position="6"/>
        <end position="116"/>
    </location>
</feature>
<dbReference type="InterPro" id="IPR050463">
    <property type="entry name" value="Gfo/Idh/MocA_oxidrdct_glycsds"/>
</dbReference>